<protein>
    <submittedName>
        <fullName evidence="1">Uncharacterized protein</fullName>
    </submittedName>
</protein>
<sequence>MSMSRSSELFYNLDGGFLSFHCVWSSYIFSGVIHELGNKILKIGNWQEVQSIVVPCMIMIRASHCRKRVVTKAEIIWGISHGKGHLLTFFLCFFMEAFLLHHNQITLDMHSVWHFLSVDTNIDLCSLDVCCIDILVSIQCEGGESFGCSKCIMLAAGWYIL</sequence>
<name>A0A8T2QRN3_CERRI</name>
<dbReference type="AlphaFoldDB" id="A0A8T2QRN3"/>
<proteinExistence type="predicted"/>
<gene>
    <name evidence="1" type="ORF">KP509_33G059900</name>
</gene>
<evidence type="ECO:0000313" key="2">
    <source>
        <dbReference type="Proteomes" id="UP000825935"/>
    </source>
</evidence>
<dbReference type="Proteomes" id="UP000825935">
    <property type="component" value="Chromosome 33"/>
</dbReference>
<evidence type="ECO:0000313" key="1">
    <source>
        <dbReference type="EMBL" id="KAH7286135.1"/>
    </source>
</evidence>
<dbReference type="EMBL" id="CM035438">
    <property type="protein sequence ID" value="KAH7286135.1"/>
    <property type="molecule type" value="Genomic_DNA"/>
</dbReference>
<accession>A0A8T2QRN3</accession>
<organism evidence="1 2">
    <name type="scientific">Ceratopteris richardii</name>
    <name type="common">Triangle waterfern</name>
    <dbReference type="NCBI Taxonomy" id="49495"/>
    <lineage>
        <taxon>Eukaryota</taxon>
        <taxon>Viridiplantae</taxon>
        <taxon>Streptophyta</taxon>
        <taxon>Embryophyta</taxon>
        <taxon>Tracheophyta</taxon>
        <taxon>Polypodiopsida</taxon>
        <taxon>Polypodiidae</taxon>
        <taxon>Polypodiales</taxon>
        <taxon>Pteridineae</taxon>
        <taxon>Pteridaceae</taxon>
        <taxon>Parkerioideae</taxon>
        <taxon>Ceratopteris</taxon>
    </lineage>
</organism>
<comment type="caution">
    <text evidence="1">The sequence shown here is derived from an EMBL/GenBank/DDBJ whole genome shotgun (WGS) entry which is preliminary data.</text>
</comment>
<reference evidence="1" key="1">
    <citation type="submission" date="2021-08" db="EMBL/GenBank/DDBJ databases">
        <title>WGS assembly of Ceratopteris richardii.</title>
        <authorList>
            <person name="Marchant D.B."/>
            <person name="Chen G."/>
            <person name="Jenkins J."/>
            <person name="Shu S."/>
            <person name="Leebens-Mack J."/>
            <person name="Grimwood J."/>
            <person name="Schmutz J."/>
            <person name="Soltis P."/>
            <person name="Soltis D."/>
            <person name="Chen Z.-H."/>
        </authorList>
    </citation>
    <scope>NUCLEOTIDE SEQUENCE</scope>
    <source>
        <strain evidence="1">Whitten #5841</strain>
        <tissue evidence="1">Leaf</tissue>
    </source>
</reference>
<keyword evidence="2" id="KW-1185">Reference proteome</keyword>